<comment type="similarity">
    <text evidence="1">Belongs to the phytochrome family.</text>
</comment>
<dbReference type="AlphaFoldDB" id="A0A804J9Z5"/>
<evidence type="ECO:0000313" key="6">
    <source>
        <dbReference type="Proteomes" id="UP000012960"/>
    </source>
</evidence>
<dbReference type="InterPro" id="IPR029016">
    <property type="entry name" value="GAF-like_dom_sf"/>
</dbReference>
<keyword evidence="2" id="KW-0675">Receptor</keyword>
<dbReference type="InterPro" id="IPR003018">
    <property type="entry name" value="GAF"/>
</dbReference>
<dbReference type="InParanoid" id="A0A804J9Z5"/>
<dbReference type="OMA" id="METMNSI"/>
<dbReference type="SUPFAM" id="SSF55781">
    <property type="entry name" value="GAF domain-like"/>
    <property type="match status" value="1"/>
</dbReference>
<gene>
    <name evidence="4" type="ORF">GSMUA_281590.1</name>
</gene>
<evidence type="ECO:0000256" key="1">
    <source>
        <dbReference type="ARBA" id="ARBA00008235"/>
    </source>
</evidence>
<dbReference type="EnsemblPlants" id="Ma05_t29680.1">
    <property type="protein sequence ID" value="Ma05_p29680.1"/>
    <property type="gene ID" value="Ma05_g29680"/>
</dbReference>
<name>A0A804J9Z5_MUSAM</name>
<protein>
    <submittedName>
        <fullName evidence="4">(wild Malaysian banana) hypothetical protein</fullName>
    </submittedName>
</protein>
<proteinExistence type="inferred from homology"/>
<dbReference type="Gramene" id="Ma05_t29680.1">
    <property type="protein sequence ID" value="Ma05_p29680.1"/>
    <property type="gene ID" value="Ma05_g29680"/>
</dbReference>
<dbReference type="EMBL" id="HG996470">
    <property type="protein sequence ID" value="CAG1840422.1"/>
    <property type="molecule type" value="Genomic_DNA"/>
</dbReference>
<sequence>MVDFEPIKPSEVPTTATGALQSYKLTAKPTAKLKSLPGGSMRRLCNTVVEEVFELTGYDRVMVYRFHDDDHGEVLAEITKRGLDPYPGLPSHGCPLQYMETMNSISSLVLAVVVNGSGKEDDDDAEPGRRNRLWGLVVCHNQSPRFVPFPLRYAC</sequence>
<dbReference type="InterPro" id="IPR016132">
    <property type="entry name" value="Phyto_chromo_attachment"/>
</dbReference>
<reference evidence="5" key="2">
    <citation type="submission" date="2021-05" db="UniProtKB">
        <authorList>
            <consortium name="EnsemblPlants"/>
        </authorList>
    </citation>
    <scope>IDENTIFICATION</scope>
    <source>
        <strain evidence="5">subsp. malaccensis</strain>
    </source>
</reference>
<dbReference type="Proteomes" id="UP000012960">
    <property type="component" value="Unplaced"/>
</dbReference>
<accession>A0A804J9Z5</accession>
<organism evidence="5 6">
    <name type="scientific">Musa acuminata subsp. malaccensis</name>
    <name type="common">Wild banana</name>
    <name type="synonym">Musa malaccensis</name>
    <dbReference type="NCBI Taxonomy" id="214687"/>
    <lineage>
        <taxon>Eukaryota</taxon>
        <taxon>Viridiplantae</taxon>
        <taxon>Streptophyta</taxon>
        <taxon>Embryophyta</taxon>
        <taxon>Tracheophyta</taxon>
        <taxon>Spermatophyta</taxon>
        <taxon>Magnoliopsida</taxon>
        <taxon>Liliopsida</taxon>
        <taxon>Zingiberales</taxon>
        <taxon>Musaceae</taxon>
        <taxon>Musa</taxon>
    </lineage>
</organism>
<feature type="domain" description="Phytochrome chromophore attachment site" evidence="3">
    <location>
        <begin position="40"/>
        <end position="155"/>
    </location>
</feature>
<dbReference type="PANTHER" id="PTHR47876:SF3">
    <property type="entry name" value="PHYTOCHROME 1"/>
    <property type="match status" value="1"/>
</dbReference>
<reference evidence="4" key="1">
    <citation type="submission" date="2021-03" db="EMBL/GenBank/DDBJ databases">
        <authorList>
            <consortium name="Genoscope - CEA"/>
            <person name="William W."/>
        </authorList>
    </citation>
    <scope>NUCLEOTIDE SEQUENCE</scope>
    <source>
        <strain evidence="4">Doubled-haploid Pahang</strain>
    </source>
</reference>
<evidence type="ECO:0000256" key="2">
    <source>
        <dbReference type="ARBA" id="ARBA00023170"/>
    </source>
</evidence>
<keyword evidence="6" id="KW-1185">Reference proteome</keyword>
<dbReference type="Gene3D" id="3.30.450.40">
    <property type="match status" value="2"/>
</dbReference>
<dbReference type="PANTHER" id="PTHR47876">
    <property type="entry name" value="OS08G0260000 PROTEIN"/>
    <property type="match status" value="1"/>
</dbReference>
<evidence type="ECO:0000259" key="3">
    <source>
        <dbReference type="PROSITE" id="PS50046"/>
    </source>
</evidence>
<dbReference type="Pfam" id="PF01590">
    <property type="entry name" value="GAF"/>
    <property type="match status" value="1"/>
</dbReference>
<evidence type="ECO:0000313" key="5">
    <source>
        <dbReference type="EnsemblPlants" id="Ma05_p29680.1"/>
    </source>
</evidence>
<dbReference type="PROSITE" id="PS50046">
    <property type="entry name" value="PHYTOCHROME_2"/>
    <property type="match status" value="1"/>
</dbReference>
<evidence type="ECO:0000313" key="4">
    <source>
        <dbReference type="EMBL" id="CAG1840422.1"/>
    </source>
</evidence>